<dbReference type="GO" id="GO:0005886">
    <property type="term" value="C:plasma membrane"/>
    <property type="evidence" value="ECO:0007669"/>
    <property type="project" value="TreeGrafter"/>
</dbReference>
<dbReference type="InterPro" id="IPR013106">
    <property type="entry name" value="Ig_V-set"/>
</dbReference>
<dbReference type="PROSITE" id="PS50835">
    <property type="entry name" value="IG_LIKE"/>
    <property type="match status" value="1"/>
</dbReference>
<keyword evidence="2 4" id="KW-0812">Transmembrane</keyword>
<evidence type="ECO:0000256" key="3">
    <source>
        <dbReference type="ARBA" id="ARBA00023136"/>
    </source>
</evidence>
<evidence type="ECO:0000313" key="6">
    <source>
        <dbReference type="EMBL" id="KAJ8339665.1"/>
    </source>
</evidence>
<dbReference type="InterPro" id="IPR003599">
    <property type="entry name" value="Ig_sub"/>
</dbReference>
<evidence type="ECO:0000256" key="1">
    <source>
        <dbReference type="ARBA" id="ARBA00004370"/>
    </source>
</evidence>
<evidence type="ECO:0000256" key="2">
    <source>
        <dbReference type="ARBA" id="ARBA00022692"/>
    </source>
</evidence>
<dbReference type="Gene3D" id="2.60.40.10">
    <property type="entry name" value="Immunoglobulins"/>
    <property type="match status" value="3"/>
</dbReference>
<dbReference type="PANTHER" id="PTHR11860">
    <property type="entry name" value="POLYMERIC-IMMUNOGLOBULIN RECEPTOR"/>
    <property type="match status" value="1"/>
</dbReference>
<dbReference type="AlphaFoldDB" id="A0A9Q1EJ04"/>
<dbReference type="SUPFAM" id="SSF48726">
    <property type="entry name" value="Immunoglobulin"/>
    <property type="match status" value="3"/>
</dbReference>
<feature type="domain" description="Ig-like" evidence="5">
    <location>
        <begin position="39"/>
        <end position="140"/>
    </location>
</feature>
<name>A0A9Q1EJ04_SYNKA</name>
<dbReference type="Pfam" id="PF07686">
    <property type="entry name" value="V-set"/>
    <property type="match status" value="2"/>
</dbReference>
<organism evidence="6 7">
    <name type="scientific">Synaphobranchus kaupii</name>
    <name type="common">Kaup's arrowtooth eel</name>
    <dbReference type="NCBI Taxonomy" id="118154"/>
    <lineage>
        <taxon>Eukaryota</taxon>
        <taxon>Metazoa</taxon>
        <taxon>Chordata</taxon>
        <taxon>Craniata</taxon>
        <taxon>Vertebrata</taxon>
        <taxon>Euteleostomi</taxon>
        <taxon>Actinopterygii</taxon>
        <taxon>Neopterygii</taxon>
        <taxon>Teleostei</taxon>
        <taxon>Anguilliformes</taxon>
        <taxon>Synaphobranchidae</taxon>
        <taxon>Synaphobranchus</taxon>
    </lineage>
</organism>
<evidence type="ECO:0000256" key="4">
    <source>
        <dbReference type="SAM" id="Phobius"/>
    </source>
</evidence>
<keyword evidence="4" id="KW-1133">Transmembrane helix</keyword>
<sequence>MKKLKTEDSGYYWCAVEIGSILALDESSYLYLSVTADTPGLWVDQQEVTGVEGGHVSVQCHYNELYDSKTWCRAGGSCVEASSGKSGITEIRDVSSIKLFMVTVRELNREDAGWYWCAAGELQIPVHITVTQKTTTTTVTTLRADSPKVEGETLITDDPTHHVFTVTMTNLKTGDSGYYWCAVEIKDAVDEGSYLYLSVTDGTPGLWVDQQEVTVVEGGHVSVQCHYNEPNGRKSWCRAGKSGTSEIKDVSSKKVFIVTVRELNREDTGCPSDIKIVLMALGILLLAVAVAMVTRRLWKRHGQEVFEQQRATTESEVLKAEISSCS</sequence>
<keyword evidence="7" id="KW-1185">Reference proteome</keyword>
<gene>
    <name evidence="6" type="ORF">SKAU_G00342980</name>
</gene>
<dbReference type="InterPro" id="IPR036179">
    <property type="entry name" value="Ig-like_dom_sf"/>
</dbReference>
<evidence type="ECO:0000313" key="7">
    <source>
        <dbReference type="Proteomes" id="UP001152622"/>
    </source>
</evidence>
<dbReference type="EMBL" id="JAINUF010000016">
    <property type="protein sequence ID" value="KAJ8339665.1"/>
    <property type="molecule type" value="Genomic_DNA"/>
</dbReference>
<feature type="transmembrane region" description="Helical" evidence="4">
    <location>
        <begin position="274"/>
        <end position="293"/>
    </location>
</feature>
<dbReference type="InterPro" id="IPR050671">
    <property type="entry name" value="CD300_family_receptors"/>
</dbReference>
<dbReference type="PANTHER" id="PTHR11860:SF87">
    <property type="entry name" value="CMRF35-LIKE MOLECULE 8"/>
    <property type="match status" value="1"/>
</dbReference>
<dbReference type="GO" id="GO:0004888">
    <property type="term" value="F:transmembrane signaling receptor activity"/>
    <property type="evidence" value="ECO:0007669"/>
    <property type="project" value="TreeGrafter"/>
</dbReference>
<evidence type="ECO:0000259" key="5">
    <source>
        <dbReference type="PROSITE" id="PS50835"/>
    </source>
</evidence>
<protein>
    <recommendedName>
        <fullName evidence="5">Ig-like domain-containing protein</fullName>
    </recommendedName>
</protein>
<comment type="subcellular location">
    <subcellularLocation>
        <location evidence="1">Membrane</location>
    </subcellularLocation>
</comment>
<dbReference type="InterPro" id="IPR007110">
    <property type="entry name" value="Ig-like_dom"/>
</dbReference>
<keyword evidence="3 4" id="KW-0472">Membrane</keyword>
<proteinExistence type="predicted"/>
<comment type="caution">
    <text evidence="6">The sequence shown here is derived from an EMBL/GenBank/DDBJ whole genome shotgun (WGS) entry which is preliminary data.</text>
</comment>
<dbReference type="InterPro" id="IPR013783">
    <property type="entry name" value="Ig-like_fold"/>
</dbReference>
<reference evidence="6" key="1">
    <citation type="journal article" date="2023" name="Science">
        <title>Genome structures resolve the early diversification of teleost fishes.</title>
        <authorList>
            <person name="Parey E."/>
            <person name="Louis A."/>
            <person name="Montfort J."/>
            <person name="Bouchez O."/>
            <person name="Roques C."/>
            <person name="Iampietro C."/>
            <person name="Lluch J."/>
            <person name="Castinel A."/>
            <person name="Donnadieu C."/>
            <person name="Desvignes T."/>
            <person name="Floi Bucao C."/>
            <person name="Jouanno E."/>
            <person name="Wen M."/>
            <person name="Mejri S."/>
            <person name="Dirks R."/>
            <person name="Jansen H."/>
            <person name="Henkel C."/>
            <person name="Chen W.J."/>
            <person name="Zahm M."/>
            <person name="Cabau C."/>
            <person name="Klopp C."/>
            <person name="Thompson A.W."/>
            <person name="Robinson-Rechavi M."/>
            <person name="Braasch I."/>
            <person name="Lecointre G."/>
            <person name="Bobe J."/>
            <person name="Postlethwait J.H."/>
            <person name="Berthelot C."/>
            <person name="Roest Crollius H."/>
            <person name="Guiguen Y."/>
        </authorList>
    </citation>
    <scope>NUCLEOTIDE SEQUENCE</scope>
    <source>
        <strain evidence="6">WJC10195</strain>
    </source>
</reference>
<accession>A0A9Q1EJ04</accession>
<dbReference type="OrthoDB" id="8920197at2759"/>
<dbReference type="SMART" id="SM00409">
    <property type="entry name" value="IG"/>
    <property type="match status" value="3"/>
</dbReference>
<dbReference type="Proteomes" id="UP001152622">
    <property type="component" value="Chromosome 16"/>
</dbReference>